<evidence type="ECO:0008006" key="3">
    <source>
        <dbReference type="Google" id="ProtNLM"/>
    </source>
</evidence>
<evidence type="ECO:0000313" key="2">
    <source>
        <dbReference type="Proteomes" id="UP000266634"/>
    </source>
</evidence>
<accession>A0A399NRU0</accession>
<dbReference type="AlphaFoldDB" id="A0A399NRU0"/>
<sequence length="74" mass="7797">HVAHVARVRQEAGERIAHLDGLALSGADDLARFTLPDGLHPGAALYAEMGERWVARVFADGGLVPRAGLDAVGR</sequence>
<reference evidence="1 2" key="1">
    <citation type="submission" date="2018-08" db="EMBL/GenBank/DDBJ databases">
        <title>Genome Sequence of Clavibacter michiganensis Subspecies type strains, and the Atypical Peach-Colored Strains Isolated from Tomato.</title>
        <authorList>
            <person name="Osdaghi E."/>
            <person name="Portier P."/>
            <person name="Briand M."/>
            <person name="Jacques M.-A."/>
        </authorList>
    </citation>
    <scope>NUCLEOTIDE SEQUENCE [LARGE SCALE GENOMIC DNA]</scope>
    <source>
        <strain evidence="1 2">CFBP 6488</strain>
    </source>
</reference>
<organism evidence="1 2">
    <name type="scientific">Clavibacter michiganensis subsp. insidiosus</name>
    <dbReference type="NCBI Taxonomy" id="33014"/>
    <lineage>
        <taxon>Bacteria</taxon>
        <taxon>Bacillati</taxon>
        <taxon>Actinomycetota</taxon>
        <taxon>Actinomycetes</taxon>
        <taxon>Micrococcales</taxon>
        <taxon>Microbacteriaceae</taxon>
        <taxon>Clavibacter</taxon>
    </lineage>
</organism>
<feature type="non-terminal residue" evidence="1">
    <location>
        <position position="1"/>
    </location>
</feature>
<evidence type="ECO:0000313" key="1">
    <source>
        <dbReference type="EMBL" id="RII96447.1"/>
    </source>
</evidence>
<protein>
    <recommendedName>
        <fullName evidence="3">SGNH/GDSL hydrolase family protein</fullName>
    </recommendedName>
</protein>
<proteinExistence type="predicted"/>
<name>A0A399NRU0_9MICO</name>
<dbReference type="Gene3D" id="3.40.50.1110">
    <property type="entry name" value="SGNH hydrolase"/>
    <property type="match status" value="1"/>
</dbReference>
<dbReference type="InterPro" id="IPR036514">
    <property type="entry name" value="SGNH_hydro_sf"/>
</dbReference>
<dbReference type="Proteomes" id="UP000266634">
    <property type="component" value="Unassembled WGS sequence"/>
</dbReference>
<gene>
    <name evidence="1" type="ORF">DZF93_20785</name>
</gene>
<comment type="caution">
    <text evidence="1">The sequence shown here is derived from an EMBL/GenBank/DDBJ whole genome shotgun (WGS) entry which is preliminary data.</text>
</comment>
<dbReference type="EMBL" id="QWEA01001773">
    <property type="protein sequence ID" value="RII96447.1"/>
    <property type="molecule type" value="Genomic_DNA"/>
</dbReference>